<dbReference type="Proteomes" id="UP001055879">
    <property type="component" value="Linkage Group LG06"/>
</dbReference>
<evidence type="ECO:0000313" key="2">
    <source>
        <dbReference type="Proteomes" id="UP001055879"/>
    </source>
</evidence>
<name>A0ACB9B9W7_ARCLA</name>
<gene>
    <name evidence="1" type="ORF">L6452_19586</name>
</gene>
<accession>A0ACB9B9W7</accession>
<dbReference type="EMBL" id="CM042052">
    <property type="protein sequence ID" value="KAI3718704.1"/>
    <property type="molecule type" value="Genomic_DNA"/>
</dbReference>
<reference evidence="2" key="1">
    <citation type="journal article" date="2022" name="Mol. Ecol. Resour.">
        <title>The genomes of chicory, endive, great burdock and yacon provide insights into Asteraceae palaeo-polyploidization history and plant inulin production.</title>
        <authorList>
            <person name="Fan W."/>
            <person name="Wang S."/>
            <person name="Wang H."/>
            <person name="Wang A."/>
            <person name="Jiang F."/>
            <person name="Liu H."/>
            <person name="Zhao H."/>
            <person name="Xu D."/>
            <person name="Zhang Y."/>
        </authorList>
    </citation>
    <scope>NUCLEOTIDE SEQUENCE [LARGE SCALE GENOMIC DNA]</scope>
    <source>
        <strain evidence="2">cv. Niubang</strain>
    </source>
</reference>
<evidence type="ECO:0000313" key="1">
    <source>
        <dbReference type="EMBL" id="KAI3718704.1"/>
    </source>
</evidence>
<comment type="caution">
    <text evidence="1">The sequence shown here is derived from an EMBL/GenBank/DDBJ whole genome shotgun (WGS) entry which is preliminary data.</text>
</comment>
<proteinExistence type="predicted"/>
<keyword evidence="2" id="KW-1185">Reference proteome</keyword>
<protein>
    <submittedName>
        <fullName evidence="1">Uncharacterized protein</fullName>
    </submittedName>
</protein>
<reference evidence="1 2" key="2">
    <citation type="journal article" date="2022" name="Mol. Ecol. Resour.">
        <title>The genomes of chicory, endive, great burdock and yacon provide insights into Asteraceae paleo-polyploidization history and plant inulin production.</title>
        <authorList>
            <person name="Fan W."/>
            <person name="Wang S."/>
            <person name="Wang H."/>
            <person name="Wang A."/>
            <person name="Jiang F."/>
            <person name="Liu H."/>
            <person name="Zhao H."/>
            <person name="Xu D."/>
            <person name="Zhang Y."/>
        </authorList>
    </citation>
    <scope>NUCLEOTIDE SEQUENCE [LARGE SCALE GENOMIC DNA]</scope>
    <source>
        <strain evidence="2">cv. Niubang</strain>
    </source>
</reference>
<organism evidence="1 2">
    <name type="scientific">Arctium lappa</name>
    <name type="common">Greater burdock</name>
    <name type="synonym">Lappa major</name>
    <dbReference type="NCBI Taxonomy" id="4217"/>
    <lineage>
        <taxon>Eukaryota</taxon>
        <taxon>Viridiplantae</taxon>
        <taxon>Streptophyta</taxon>
        <taxon>Embryophyta</taxon>
        <taxon>Tracheophyta</taxon>
        <taxon>Spermatophyta</taxon>
        <taxon>Magnoliopsida</taxon>
        <taxon>eudicotyledons</taxon>
        <taxon>Gunneridae</taxon>
        <taxon>Pentapetalae</taxon>
        <taxon>asterids</taxon>
        <taxon>campanulids</taxon>
        <taxon>Asterales</taxon>
        <taxon>Asteraceae</taxon>
        <taxon>Carduoideae</taxon>
        <taxon>Cardueae</taxon>
        <taxon>Arctiinae</taxon>
        <taxon>Arctium</taxon>
    </lineage>
</organism>
<sequence>MPKVLVQLSLALLSKQRRGALDDEINHNKKGRLTLTLCRPPMVPLLWKSEAERSKNLGEKHKTYHCVVVAVVLDSTKIDSKSDIESTTKCPQTTRLVSLHDPASDFRVRAYFSGNSAIGCCREKGKDDGKGVEVGKEEEVQVLESICGCMV</sequence>